<dbReference type="SUPFAM" id="SSF48452">
    <property type="entry name" value="TPR-like"/>
    <property type="match status" value="1"/>
</dbReference>
<evidence type="ECO:0000256" key="4">
    <source>
        <dbReference type="SAM" id="MobiDB-lite"/>
    </source>
</evidence>
<accession>A0A518IRP7</accession>
<feature type="repeat" description="TPR" evidence="3">
    <location>
        <begin position="300"/>
        <end position="333"/>
    </location>
</feature>
<proteinExistence type="predicted"/>
<dbReference type="AlphaFoldDB" id="A0A518IRP7"/>
<dbReference type="PANTHER" id="PTHR12558">
    <property type="entry name" value="CELL DIVISION CYCLE 16,23,27"/>
    <property type="match status" value="1"/>
</dbReference>
<evidence type="ECO:0000256" key="1">
    <source>
        <dbReference type="ARBA" id="ARBA00022737"/>
    </source>
</evidence>
<dbReference type="InterPro" id="IPR019734">
    <property type="entry name" value="TPR_rpt"/>
</dbReference>
<keyword evidence="1" id="KW-0677">Repeat</keyword>
<dbReference type="SMART" id="SM00028">
    <property type="entry name" value="TPR"/>
    <property type="match status" value="7"/>
</dbReference>
<dbReference type="Proteomes" id="UP000316770">
    <property type="component" value="Chromosome"/>
</dbReference>
<keyword evidence="6" id="KW-1185">Reference proteome</keyword>
<evidence type="ECO:0000256" key="3">
    <source>
        <dbReference type="PROSITE-ProRule" id="PRU00339"/>
    </source>
</evidence>
<feature type="compositionally biased region" description="Basic and acidic residues" evidence="4">
    <location>
        <begin position="72"/>
        <end position="86"/>
    </location>
</feature>
<feature type="compositionally biased region" description="Low complexity" evidence="4">
    <location>
        <begin position="54"/>
        <end position="68"/>
    </location>
</feature>
<organism evidence="5 6">
    <name type="scientific">Rosistilla oblonga</name>
    <dbReference type="NCBI Taxonomy" id="2527990"/>
    <lineage>
        <taxon>Bacteria</taxon>
        <taxon>Pseudomonadati</taxon>
        <taxon>Planctomycetota</taxon>
        <taxon>Planctomycetia</taxon>
        <taxon>Pirellulales</taxon>
        <taxon>Pirellulaceae</taxon>
        <taxon>Rosistilla</taxon>
    </lineage>
</organism>
<dbReference type="PROSITE" id="PS50005">
    <property type="entry name" value="TPR"/>
    <property type="match status" value="2"/>
</dbReference>
<keyword evidence="2 3" id="KW-0802">TPR repeat</keyword>
<dbReference type="InterPro" id="IPR011990">
    <property type="entry name" value="TPR-like_helical_dom_sf"/>
</dbReference>
<evidence type="ECO:0000313" key="6">
    <source>
        <dbReference type="Proteomes" id="UP000316770"/>
    </source>
</evidence>
<feature type="region of interest" description="Disordered" evidence="4">
    <location>
        <begin position="43"/>
        <end position="97"/>
    </location>
</feature>
<dbReference type="InterPro" id="IPR013105">
    <property type="entry name" value="TPR_2"/>
</dbReference>
<evidence type="ECO:0000256" key="2">
    <source>
        <dbReference type="ARBA" id="ARBA00022803"/>
    </source>
</evidence>
<dbReference type="Gene3D" id="1.25.40.10">
    <property type="entry name" value="Tetratricopeptide repeat domain"/>
    <property type="match status" value="2"/>
</dbReference>
<dbReference type="RefSeq" id="WP_232530090.1">
    <property type="nucleotide sequence ID" value="NZ_CP036318.1"/>
</dbReference>
<dbReference type="PANTHER" id="PTHR12558:SF13">
    <property type="entry name" value="CELL DIVISION CYCLE PROTEIN 27 HOMOLOG"/>
    <property type="match status" value="1"/>
</dbReference>
<protein>
    <submittedName>
        <fullName evidence="5">Tetratricopeptide repeat protein</fullName>
    </submittedName>
</protein>
<sequence>MDRRNRQPACPTPLTAPRFSGLSLVLVLVAIASAVLMGCSPGPTAATNPQRPESSSGSSQPSVSQTQQTDDDVSKETVEVSQRTRIESQSPIDSMREGKQYRAALNAIDSGNLDFAKSQQRQLKDHPTYAVLSDAIEAAILANRGDYDAAMQIAEQISRVPIMQSESYMIAADVFRGQGRWGDAIGCLQQAITINPGLARAHRWLGILHYDLGAMRQATQHLRIAADADPTDFGVLRLSARIHGEYQNYPEAIVDAKMALQRNPPPPIETELRLRLSDSLRQLRKCDEAIEAIADCPESAEVWACRAQCWETAGDSDRAVDACKRALQVDPDNRIANLVYGRVLAAQREPETAIQHLERALAQEPSDHEAMFLLGRALIMAKRGEEGKTLIERSTQIKERFLKIADLHLQALENPQDVQVRIELAELTLESEKPQIAAMWYRAVLGIEPNNPTATHALKTLSDN</sequence>
<dbReference type="EMBL" id="CP036318">
    <property type="protein sequence ID" value="QDV55754.1"/>
    <property type="molecule type" value="Genomic_DNA"/>
</dbReference>
<dbReference type="Pfam" id="PF13414">
    <property type="entry name" value="TPR_11"/>
    <property type="match status" value="1"/>
</dbReference>
<dbReference type="Pfam" id="PF14559">
    <property type="entry name" value="TPR_19"/>
    <property type="match status" value="1"/>
</dbReference>
<gene>
    <name evidence="5" type="ORF">Mal33_17330</name>
</gene>
<reference evidence="5 6" key="1">
    <citation type="submission" date="2019-02" db="EMBL/GenBank/DDBJ databases">
        <title>Deep-cultivation of Planctomycetes and their phenomic and genomic characterization uncovers novel biology.</title>
        <authorList>
            <person name="Wiegand S."/>
            <person name="Jogler M."/>
            <person name="Boedeker C."/>
            <person name="Pinto D."/>
            <person name="Vollmers J."/>
            <person name="Rivas-Marin E."/>
            <person name="Kohn T."/>
            <person name="Peeters S.H."/>
            <person name="Heuer A."/>
            <person name="Rast P."/>
            <person name="Oberbeckmann S."/>
            <person name="Bunk B."/>
            <person name="Jeske O."/>
            <person name="Meyerdierks A."/>
            <person name="Storesund J.E."/>
            <person name="Kallscheuer N."/>
            <person name="Luecker S."/>
            <person name="Lage O.M."/>
            <person name="Pohl T."/>
            <person name="Merkel B.J."/>
            <person name="Hornburger P."/>
            <person name="Mueller R.-W."/>
            <person name="Bruemmer F."/>
            <person name="Labrenz M."/>
            <person name="Spormann A.M."/>
            <person name="Op den Camp H."/>
            <person name="Overmann J."/>
            <person name="Amann R."/>
            <person name="Jetten M.S.M."/>
            <person name="Mascher T."/>
            <person name="Medema M.H."/>
            <person name="Devos D.P."/>
            <person name="Kaster A.-K."/>
            <person name="Ovreas L."/>
            <person name="Rohde M."/>
            <person name="Galperin M.Y."/>
            <person name="Jogler C."/>
        </authorList>
    </citation>
    <scope>NUCLEOTIDE SEQUENCE [LARGE SCALE GENOMIC DNA]</scope>
    <source>
        <strain evidence="5 6">Mal33</strain>
    </source>
</reference>
<name>A0A518IRP7_9BACT</name>
<dbReference type="Pfam" id="PF07719">
    <property type="entry name" value="TPR_2"/>
    <property type="match status" value="1"/>
</dbReference>
<feature type="repeat" description="TPR" evidence="3">
    <location>
        <begin position="199"/>
        <end position="232"/>
    </location>
</feature>
<evidence type="ECO:0000313" key="5">
    <source>
        <dbReference type="EMBL" id="QDV55754.1"/>
    </source>
</evidence>